<dbReference type="NCBIfam" id="TIGR01141">
    <property type="entry name" value="hisC"/>
    <property type="match status" value="1"/>
</dbReference>
<dbReference type="CDD" id="cd00609">
    <property type="entry name" value="AAT_like"/>
    <property type="match status" value="1"/>
</dbReference>
<dbReference type="GO" id="GO:0004400">
    <property type="term" value="F:histidinol-phosphate transaminase activity"/>
    <property type="evidence" value="ECO:0007669"/>
    <property type="project" value="InterPro"/>
</dbReference>
<feature type="domain" description="Aminotransferase class I/classII large" evidence="7">
    <location>
        <begin position="28"/>
        <end position="348"/>
    </location>
</feature>
<keyword evidence="5 6" id="KW-0663">Pyridoxal phosphate</keyword>
<dbReference type="Proteomes" id="UP000243847">
    <property type="component" value="Chromosome sequence1"/>
</dbReference>
<dbReference type="Pfam" id="PF00155">
    <property type="entry name" value="Aminotran_1_2"/>
    <property type="match status" value="1"/>
</dbReference>
<keyword evidence="4 6" id="KW-0808">Transferase</keyword>
<comment type="function">
    <text evidence="6">Aminotransferase that catalyzes the conversion of aromatic amino acids and 2-oxoglutarate into corresponding aromatic oxo acids and L-glutamate.</text>
</comment>
<dbReference type="NCBIfam" id="NF002878">
    <property type="entry name" value="PRK03321.1"/>
    <property type="match status" value="1"/>
</dbReference>
<name>A0A173LUU0_9MICO</name>
<dbReference type="HAMAP" id="MF_01023">
    <property type="entry name" value="HisC_aminotrans_2"/>
    <property type="match status" value="1"/>
</dbReference>
<comment type="catalytic activity">
    <reaction evidence="6">
        <text>an aromatic L-alpha-amino acid + 2-oxoglutarate = an aromatic oxo-acid + L-glutamate</text>
        <dbReference type="Rhea" id="RHEA:17533"/>
        <dbReference type="ChEBI" id="CHEBI:16810"/>
        <dbReference type="ChEBI" id="CHEBI:29985"/>
        <dbReference type="ChEBI" id="CHEBI:73309"/>
        <dbReference type="ChEBI" id="CHEBI:84824"/>
        <dbReference type="EC" id="2.6.1.57"/>
    </reaction>
</comment>
<dbReference type="Gene3D" id="3.40.640.10">
    <property type="entry name" value="Type I PLP-dependent aspartate aminotransferase-like (Major domain)"/>
    <property type="match status" value="1"/>
</dbReference>
<reference evidence="8 9" key="1">
    <citation type="journal article" date="2016" name="Genome Announc.">
        <title>Complete Genome Sequence of Aurantimicrobium minutum Type Strain KNCT, a Planktonic Ultramicrobacterium Isolated from River Water.</title>
        <authorList>
            <person name="Nakai R."/>
            <person name="Fujisawa T."/>
            <person name="Nakamura Y."/>
            <person name="Nishide H."/>
            <person name="Uchiyama I."/>
            <person name="Baba T."/>
            <person name="Toyoda A."/>
            <person name="Fujiyama A."/>
            <person name="Naganuma T."/>
            <person name="Niki H."/>
        </authorList>
    </citation>
    <scope>NUCLEOTIDE SEQUENCE [LARGE SCALE GENOMIC DNA]</scope>
    <source>
        <strain evidence="8 9">KNC</strain>
    </source>
</reference>
<dbReference type="InterPro" id="IPR050106">
    <property type="entry name" value="HistidinolP_aminotransfase"/>
</dbReference>
<evidence type="ECO:0000259" key="7">
    <source>
        <dbReference type="Pfam" id="PF00155"/>
    </source>
</evidence>
<evidence type="ECO:0000256" key="5">
    <source>
        <dbReference type="ARBA" id="ARBA00022898"/>
    </source>
</evidence>
<dbReference type="OrthoDB" id="9809616at2"/>
<dbReference type="PANTHER" id="PTHR43643">
    <property type="entry name" value="HISTIDINOL-PHOSPHATE AMINOTRANSFERASE 2"/>
    <property type="match status" value="1"/>
</dbReference>
<evidence type="ECO:0000256" key="3">
    <source>
        <dbReference type="ARBA" id="ARBA00022576"/>
    </source>
</evidence>
<evidence type="ECO:0000256" key="1">
    <source>
        <dbReference type="ARBA" id="ARBA00001933"/>
    </source>
</evidence>
<dbReference type="EMBL" id="AP017457">
    <property type="protein sequence ID" value="BAU98568.1"/>
    <property type="molecule type" value="Genomic_DNA"/>
</dbReference>
<sequence length="355" mass="38148">MIKQPAHIENIPAYKPGKSTVDGWDGPVYKLSSNENPYPPLPSVIQAITDAASTMHRYPNMAAPELTAALAARLGVKESEIAFGTGSVEVAGQLIRAFAGHGDEVIYAWRSFEAYPILVRGAGATPVEVPLTADHRHDLPAMLAAITPATKVIFICTPNNPTGTAVGHDELREFLSQVPSHILVVIDEAYVHFQNDPNAARGLELYREFENVAVLHTFSKAYGLAALRLGYTVARPDVMEGLAKVALPFGVTDIAQAAGVASLAAEPELQERIEVLLQERDKLEAYLATTEWDVPLSQANFVWLAAGDKTDSLQAHLMSRGIIGRAFSGTGIRISIGSPEANLALIDALDSYSQS</sequence>
<dbReference type="GeneID" id="80451208"/>
<dbReference type="InterPro" id="IPR001917">
    <property type="entry name" value="Aminotrans_II_pyridoxalP_BS"/>
</dbReference>
<dbReference type="InterPro" id="IPR015424">
    <property type="entry name" value="PyrdxlP-dep_Trfase"/>
</dbReference>
<dbReference type="SUPFAM" id="SSF53383">
    <property type="entry name" value="PLP-dependent transferases"/>
    <property type="match status" value="1"/>
</dbReference>
<comment type="subunit">
    <text evidence="2 6">Homodimer.</text>
</comment>
<accession>A0A173LUU0</accession>
<feature type="modified residue" description="N6-(pyridoxal phosphate)lysine" evidence="6">
    <location>
        <position position="220"/>
    </location>
</feature>
<dbReference type="InterPro" id="IPR024892">
    <property type="entry name" value="ArAT"/>
</dbReference>
<comment type="similarity">
    <text evidence="6">Belongs to the class-II pyridoxal-phosphate-dependent aminotransferase family.</text>
</comment>
<dbReference type="GO" id="GO:0000105">
    <property type="term" value="P:L-histidine biosynthetic process"/>
    <property type="evidence" value="ECO:0007669"/>
    <property type="project" value="InterPro"/>
</dbReference>
<gene>
    <name evidence="6" type="primary">pat</name>
    <name evidence="8" type="ORF">AUMI_10250</name>
</gene>
<dbReference type="InterPro" id="IPR004839">
    <property type="entry name" value="Aminotransferase_I/II_large"/>
</dbReference>
<dbReference type="Gene3D" id="3.90.1150.10">
    <property type="entry name" value="Aspartate Aminotransferase, domain 1"/>
    <property type="match status" value="1"/>
</dbReference>
<evidence type="ECO:0000256" key="6">
    <source>
        <dbReference type="HAMAP-Rule" id="MF_01513"/>
    </source>
</evidence>
<dbReference type="AlphaFoldDB" id="A0A173LUU0"/>
<keyword evidence="3 6" id="KW-0032">Aminotransferase</keyword>
<organism evidence="8 9">
    <name type="scientific">Aurantimicrobium minutum</name>
    <dbReference type="NCBI Taxonomy" id="708131"/>
    <lineage>
        <taxon>Bacteria</taxon>
        <taxon>Bacillati</taxon>
        <taxon>Actinomycetota</taxon>
        <taxon>Actinomycetes</taxon>
        <taxon>Micrococcales</taxon>
        <taxon>Microbacteriaceae</taxon>
        <taxon>Aurantimicrobium</taxon>
    </lineage>
</organism>
<dbReference type="GO" id="GO:0008793">
    <property type="term" value="F:aromatic-amino-acid transaminase activity"/>
    <property type="evidence" value="ECO:0007669"/>
    <property type="project" value="UniProtKB-UniRule"/>
</dbReference>
<comment type="cofactor">
    <cofactor evidence="1 6">
        <name>pyridoxal 5'-phosphate</name>
        <dbReference type="ChEBI" id="CHEBI:597326"/>
    </cofactor>
</comment>
<dbReference type="EC" id="2.6.1.57" evidence="6"/>
<proteinExistence type="inferred from homology"/>
<dbReference type="PROSITE" id="PS00599">
    <property type="entry name" value="AA_TRANSFER_CLASS_2"/>
    <property type="match status" value="1"/>
</dbReference>
<evidence type="ECO:0000256" key="4">
    <source>
        <dbReference type="ARBA" id="ARBA00022679"/>
    </source>
</evidence>
<dbReference type="GO" id="GO:0030170">
    <property type="term" value="F:pyridoxal phosphate binding"/>
    <property type="evidence" value="ECO:0007669"/>
    <property type="project" value="UniProtKB-UniRule"/>
</dbReference>
<dbReference type="InterPro" id="IPR005861">
    <property type="entry name" value="HisP_aminotrans"/>
</dbReference>
<evidence type="ECO:0000313" key="8">
    <source>
        <dbReference type="EMBL" id="BAU98568.1"/>
    </source>
</evidence>
<evidence type="ECO:0000313" key="9">
    <source>
        <dbReference type="Proteomes" id="UP000243847"/>
    </source>
</evidence>
<protein>
    <recommendedName>
        <fullName evidence="6">Aromatic amino acid aminotransferase</fullName>
        <shortName evidence="6">ArAT</shortName>
        <ecNumber evidence="6">2.6.1.57</ecNumber>
    </recommendedName>
</protein>
<dbReference type="PANTHER" id="PTHR43643:SF3">
    <property type="entry name" value="HISTIDINOL-PHOSPHATE AMINOTRANSFERASE"/>
    <property type="match status" value="1"/>
</dbReference>
<dbReference type="HAMAP" id="MF_01513">
    <property type="entry name" value="Phe_aminotrans_2"/>
    <property type="match status" value="1"/>
</dbReference>
<dbReference type="RefSeq" id="WP_096380009.1">
    <property type="nucleotide sequence ID" value="NZ_AP017457.1"/>
</dbReference>
<evidence type="ECO:0000256" key="2">
    <source>
        <dbReference type="ARBA" id="ARBA00011738"/>
    </source>
</evidence>
<dbReference type="InterPro" id="IPR015422">
    <property type="entry name" value="PyrdxlP-dep_Trfase_small"/>
</dbReference>
<dbReference type="InterPro" id="IPR015421">
    <property type="entry name" value="PyrdxlP-dep_Trfase_major"/>
</dbReference>
<dbReference type="KEGG" id="amin:AUMI_10250"/>